<evidence type="ECO:0000256" key="3">
    <source>
        <dbReference type="ARBA" id="ARBA00022490"/>
    </source>
</evidence>
<evidence type="ECO:0000256" key="1">
    <source>
        <dbReference type="ARBA" id="ARBA00004496"/>
    </source>
</evidence>
<dbReference type="GO" id="GO:0008764">
    <property type="term" value="F:UDP-N-acetylmuramoylalanine-D-glutamate ligase activity"/>
    <property type="evidence" value="ECO:0007669"/>
    <property type="project" value="InterPro"/>
</dbReference>
<reference evidence="8 9" key="1">
    <citation type="journal article" date="2016" name="Nat. Commun.">
        <title>Thousands of microbial genomes shed light on interconnected biogeochemical processes in an aquifer system.</title>
        <authorList>
            <person name="Anantharaman K."/>
            <person name="Brown C.T."/>
            <person name="Hug L.A."/>
            <person name="Sharon I."/>
            <person name="Castelle C.J."/>
            <person name="Probst A.J."/>
            <person name="Thomas B.C."/>
            <person name="Singh A."/>
            <person name="Wilkins M.J."/>
            <person name="Karaoz U."/>
            <person name="Brodie E.L."/>
            <person name="Williams K.H."/>
            <person name="Hubbard S.S."/>
            <person name="Banfield J.F."/>
        </authorList>
    </citation>
    <scope>NUCLEOTIDE SEQUENCE [LARGE SCALE GENOMIC DNA]</scope>
</reference>
<dbReference type="InterPro" id="IPR036565">
    <property type="entry name" value="Mur-like_cat_sf"/>
</dbReference>
<name>A0A1F5ZK78_9BACT</name>
<evidence type="ECO:0000256" key="4">
    <source>
        <dbReference type="ARBA" id="ARBA00022598"/>
    </source>
</evidence>
<dbReference type="GO" id="GO:0008360">
    <property type="term" value="P:regulation of cell shape"/>
    <property type="evidence" value="ECO:0007669"/>
    <property type="project" value="InterPro"/>
</dbReference>
<evidence type="ECO:0000313" key="9">
    <source>
        <dbReference type="Proteomes" id="UP000176923"/>
    </source>
</evidence>
<dbReference type="PANTHER" id="PTHR43692:SF1">
    <property type="entry name" value="UDP-N-ACETYLMURAMOYLALANINE--D-GLUTAMATE LIGASE"/>
    <property type="match status" value="1"/>
</dbReference>
<sequence length="463" mass="52299">MKKPFSLAEFRNKSVHIVGVTGSEGSAILRLLTQEKFKNITVHDYSPLEYSERSFKVWHKGIPLRDRNNAFKIFAQDIKTVNKNFGNDYLKEIESGDIIFAPQSWRLYKRQNVPLLEAHQKGILFCSLTSLYLDLSPAKVIAVCGTVGKGSVSHLIYDVLKGSGKSVYYGGNDTWNIQSLENITSLSREDYLVLEVSHRQLQEGLQKGPFIGVLTNIYPNHLDETGLEEYKKLKYSLFTSQLSSDFAVLNNDYKDISDLAKEIKSQAVFFSTKDLKLNTKYVQIIYDYFMRNKSNHLIENIIATGAVLELLNISVEQTIKEISSSKSLQARMQKIAENGEIEWYDDVKSTTPWATLALINKLGNNLILIMGGKTKGIDYKDALKEIQKRVLKLIILESELRSEASKYLMPGSYMIAGTLKDALALSYKEAKKGTKIAVSPGAAFFYTDFIKGKSSIRQILYNL</sequence>
<feature type="domain" description="Mur ligase central" evidence="7">
    <location>
        <begin position="143"/>
        <end position="280"/>
    </location>
</feature>
<dbReference type="InterPro" id="IPR013221">
    <property type="entry name" value="Mur_ligase_cen"/>
</dbReference>
<dbReference type="SUPFAM" id="SSF53244">
    <property type="entry name" value="MurD-like peptide ligases, peptide-binding domain"/>
    <property type="match status" value="1"/>
</dbReference>
<evidence type="ECO:0000259" key="7">
    <source>
        <dbReference type="Pfam" id="PF08245"/>
    </source>
</evidence>
<comment type="subcellular location">
    <subcellularLocation>
        <location evidence="1">Cytoplasm</location>
    </subcellularLocation>
</comment>
<dbReference type="GO" id="GO:0005737">
    <property type="term" value="C:cytoplasm"/>
    <property type="evidence" value="ECO:0007669"/>
    <property type="project" value="UniProtKB-SubCell"/>
</dbReference>
<keyword evidence="5" id="KW-0547">Nucleotide-binding</keyword>
<evidence type="ECO:0000256" key="6">
    <source>
        <dbReference type="ARBA" id="ARBA00022840"/>
    </source>
</evidence>
<dbReference type="EMBL" id="MFJL01000041">
    <property type="protein sequence ID" value="OGG12763.1"/>
    <property type="molecule type" value="Genomic_DNA"/>
</dbReference>
<dbReference type="GO" id="GO:0051301">
    <property type="term" value="P:cell division"/>
    <property type="evidence" value="ECO:0007669"/>
    <property type="project" value="InterPro"/>
</dbReference>
<dbReference type="AlphaFoldDB" id="A0A1F5ZK78"/>
<evidence type="ECO:0000256" key="2">
    <source>
        <dbReference type="ARBA" id="ARBA00004752"/>
    </source>
</evidence>
<dbReference type="Gene3D" id="3.40.1190.10">
    <property type="entry name" value="Mur-like, catalytic domain"/>
    <property type="match status" value="1"/>
</dbReference>
<dbReference type="SUPFAM" id="SSF53623">
    <property type="entry name" value="MurD-like peptide ligases, catalytic domain"/>
    <property type="match status" value="1"/>
</dbReference>
<accession>A0A1F5ZK78</accession>
<evidence type="ECO:0000313" key="8">
    <source>
        <dbReference type="EMBL" id="OGG12763.1"/>
    </source>
</evidence>
<organism evidence="8 9">
    <name type="scientific">Candidatus Gottesmanbacteria bacterium RIFCSPHIGHO2_02_FULL_39_11</name>
    <dbReference type="NCBI Taxonomy" id="1798382"/>
    <lineage>
        <taxon>Bacteria</taxon>
        <taxon>Candidatus Gottesmaniibacteriota</taxon>
    </lineage>
</organism>
<dbReference type="Pfam" id="PF08245">
    <property type="entry name" value="Mur_ligase_M"/>
    <property type="match status" value="1"/>
</dbReference>
<keyword evidence="3" id="KW-0963">Cytoplasm</keyword>
<protein>
    <recommendedName>
        <fullName evidence="7">Mur ligase central domain-containing protein</fullName>
    </recommendedName>
</protein>
<comment type="pathway">
    <text evidence="2">Cell wall biogenesis; peptidoglycan biosynthesis.</text>
</comment>
<dbReference type="Gene3D" id="3.90.190.20">
    <property type="entry name" value="Mur ligase, C-terminal domain"/>
    <property type="match status" value="1"/>
</dbReference>
<gene>
    <name evidence="8" type="ORF">A3D77_06930</name>
</gene>
<comment type="caution">
    <text evidence="8">The sequence shown here is derived from an EMBL/GenBank/DDBJ whole genome shotgun (WGS) entry which is preliminary data.</text>
</comment>
<dbReference type="GO" id="GO:0005524">
    <property type="term" value="F:ATP binding"/>
    <property type="evidence" value="ECO:0007669"/>
    <property type="project" value="UniProtKB-KW"/>
</dbReference>
<keyword evidence="6" id="KW-0067">ATP-binding</keyword>
<dbReference type="PANTHER" id="PTHR43692">
    <property type="entry name" value="UDP-N-ACETYLMURAMOYLALANINE--D-GLUTAMATE LIGASE"/>
    <property type="match status" value="1"/>
</dbReference>
<evidence type="ECO:0000256" key="5">
    <source>
        <dbReference type="ARBA" id="ARBA00022741"/>
    </source>
</evidence>
<keyword evidence="4" id="KW-0436">Ligase</keyword>
<dbReference type="Proteomes" id="UP000176923">
    <property type="component" value="Unassembled WGS sequence"/>
</dbReference>
<dbReference type="STRING" id="1798382.A3D77_06930"/>
<dbReference type="InterPro" id="IPR005762">
    <property type="entry name" value="MurD"/>
</dbReference>
<proteinExistence type="predicted"/>
<dbReference type="InterPro" id="IPR036615">
    <property type="entry name" value="Mur_ligase_C_dom_sf"/>
</dbReference>